<name>A0A641AIY1_9ACTN</name>
<dbReference type="Pfam" id="PF04972">
    <property type="entry name" value="BON"/>
    <property type="match status" value="1"/>
</dbReference>
<organism evidence="2 3">
    <name type="scientific">Aeromicrobium fastidiosum</name>
    <dbReference type="NCBI Taxonomy" id="52699"/>
    <lineage>
        <taxon>Bacteria</taxon>
        <taxon>Bacillati</taxon>
        <taxon>Actinomycetota</taxon>
        <taxon>Actinomycetes</taxon>
        <taxon>Propionibacteriales</taxon>
        <taxon>Nocardioidaceae</taxon>
        <taxon>Aeromicrobium</taxon>
    </lineage>
</organism>
<feature type="domain" description="BON" evidence="1">
    <location>
        <begin position="34"/>
        <end position="88"/>
    </location>
</feature>
<evidence type="ECO:0000313" key="3">
    <source>
        <dbReference type="Proteomes" id="UP001515100"/>
    </source>
</evidence>
<evidence type="ECO:0000259" key="1">
    <source>
        <dbReference type="Pfam" id="PF04972"/>
    </source>
</evidence>
<gene>
    <name evidence="2" type="ORF">ESP62_016810</name>
</gene>
<dbReference type="EMBL" id="SDPP02000005">
    <property type="protein sequence ID" value="KAA1373618.1"/>
    <property type="molecule type" value="Genomic_DNA"/>
</dbReference>
<dbReference type="Proteomes" id="UP001515100">
    <property type="component" value="Unassembled WGS sequence"/>
</dbReference>
<sequence>MTDRSLKRLMIVVAACLVAVVAAGSVLGSASVAADLADRSRTALAAADLADVQVDFRGREATLEGGNDVEARLASEVVRAMPGVRRVDTVRDDRPAVPGEARFELDRAGDDVQISGTVRSPDDAAALKVAVATVLRTTVTGDVRVDAAVAGAPWAAQVPAALEAAAGVEGLALEIRGDGTVTLGGQVADVATRRIVARDVAGALPDLELVDVLRVVSPARKGS</sequence>
<dbReference type="Gene3D" id="3.40.1520.20">
    <property type="match status" value="1"/>
</dbReference>
<dbReference type="RefSeq" id="WP_129185121.1">
    <property type="nucleotide sequence ID" value="NZ_JAGIOG010000001.1"/>
</dbReference>
<dbReference type="InterPro" id="IPR007055">
    <property type="entry name" value="BON_dom"/>
</dbReference>
<dbReference type="AlphaFoldDB" id="A0A641AIY1"/>
<comment type="caution">
    <text evidence="2">The sequence shown here is derived from an EMBL/GenBank/DDBJ whole genome shotgun (WGS) entry which is preliminary data.</text>
</comment>
<evidence type="ECO:0000313" key="2">
    <source>
        <dbReference type="EMBL" id="KAA1373618.1"/>
    </source>
</evidence>
<protein>
    <submittedName>
        <fullName evidence="2">BON domain-containing protein</fullName>
    </submittedName>
</protein>
<reference evidence="2" key="1">
    <citation type="submission" date="2019-09" db="EMBL/GenBank/DDBJ databases">
        <authorList>
            <person name="Li J."/>
        </authorList>
    </citation>
    <scope>NUCLEOTIDE SEQUENCE [LARGE SCALE GENOMIC DNA]</scope>
    <source>
        <strain evidence="2">NRBC 14897</strain>
    </source>
</reference>
<keyword evidence="3" id="KW-1185">Reference proteome</keyword>
<dbReference type="OrthoDB" id="3748484at2"/>
<proteinExistence type="predicted"/>
<accession>A0A641AIY1</accession>